<dbReference type="EMBL" id="DSFE01000050">
    <property type="protein sequence ID" value="HEU97683.1"/>
    <property type="molecule type" value="Genomic_DNA"/>
</dbReference>
<proteinExistence type="predicted"/>
<dbReference type="InterPro" id="IPR002746">
    <property type="entry name" value="UPF0216"/>
</dbReference>
<gene>
    <name evidence="1" type="ORF">ENO36_02360</name>
</gene>
<organism evidence="1">
    <name type="scientific">Fervidicoccus fontis</name>
    <dbReference type="NCBI Taxonomy" id="683846"/>
    <lineage>
        <taxon>Archaea</taxon>
        <taxon>Thermoproteota</taxon>
        <taxon>Thermoprotei</taxon>
        <taxon>Fervidicoccales</taxon>
        <taxon>Fervidicoccaceae</taxon>
        <taxon>Fervidicoccus</taxon>
    </lineage>
</organism>
<protein>
    <submittedName>
        <fullName evidence="1">DUF61 family protein</fullName>
    </submittedName>
</protein>
<dbReference type="AlphaFoldDB" id="A0A7C2UUB6"/>
<dbReference type="Proteomes" id="UP000885664">
    <property type="component" value="Unassembled WGS sequence"/>
</dbReference>
<reference evidence="1" key="1">
    <citation type="journal article" date="2020" name="mSystems">
        <title>Genome- and Community-Level Interaction Insights into Carbon Utilization and Element Cycling Functions of Hydrothermarchaeota in Hydrothermal Sediment.</title>
        <authorList>
            <person name="Zhou Z."/>
            <person name="Liu Y."/>
            <person name="Xu W."/>
            <person name="Pan J."/>
            <person name="Luo Z.H."/>
            <person name="Li M."/>
        </authorList>
    </citation>
    <scope>NUCLEOTIDE SEQUENCE [LARGE SCALE GENOMIC DNA]</scope>
    <source>
        <strain evidence="1">SpSt-1259</strain>
    </source>
</reference>
<accession>A0A7C2UUB6</accession>
<comment type="caution">
    <text evidence="1">The sequence shown here is derived from an EMBL/GenBank/DDBJ whole genome shotgun (WGS) entry which is preliminary data.</text>
</comment>
<evidence type="ECO:0000313" key="1">
    <source>
        <dbReference type="EMBL" id="HEU97683.1"/>
    </source>
</evidence>
<name>A0A7C2UUB6_9CREN</name>
<dbReference type="Pfam" id="PF01886">
    <property type="entry name" value="DUF61"/>
    <property type="match status" value="1"/>
</dbReference>
<sequence>MEDHCSNTLSGLEQRILRELKSLNEELLERVTLDNTSGLDAEIKLKSGERLILRAEEIERLKKKIPEHLRSKILLPIEISIIVGENEIKYIVNGDIWQVRMVRYLHSGELEWKPPVEIGKEELSELIREFPSLVRLKLVVG</sequence>